<name>A0A1N6I4D1_9LACT</name>
<evidence type="ECO:0000313" key="3">
    <source>
        <dbReference type="Proteomes" id="UP000184758"/>
    </source>
</evidence>
<feature type="region of interest" description="Disordered" evidence="1">
    <location>
        <begin position="1"/>
        <end position="24"/>
    </location>
</feature>
<gene>
    <name evidence="2" type="ORF">SAMN05878443_2296</name>
</gene>
<keyword evidence="2" id="KW-0969">Cilium</keyword>
<keyword evidence="2" id="KW-0282">Flagellum</keyword>
<evidence type="ECO:0000256" key="1">
    <source>
        <dbReference type="SAM" id="MobiDB-lite"/>
    </source>
</evidence>
<dbReference type="Proteomes" id="UP000184758">
    <property type="component" value="Unassembled WGS sequence"/>
</dbReference>
<keyword evidence="2" id="KW-0966">Cell projection</keyword>
<dbReference type="EMBL" id="FSRN01000001">
    <property type="protein sequence ID" value="SIO26851.1"/>
    <property type="molecule type" value="Genomic_DNA"/>
</dbReference>
<organism evidence="2 3">
    <name type="scientific">Carnobacterium alterfunditum</name>
    <dbReference type="NCBI Taxonomy" id="28230"/>
    <lineage>
        <taxon>Bacteria</taxon>
        <taxon>Bacillati</taxon>
        <taxon>Bacillota</taxon>
        <taxon>Bacilli</taxon>
        <taxon>Lactobacillales</taxon>
        <taxon>Carnobacteriaceae</taxon>
        <taxon>Carnobacterium</taxon>
    </lineage>
</organism>
<dbReference type="eggNOG" id="COG1843">
    <property type="taxonomic scope" value="Bacteria"/>
</dbReference>
<protein>
    <submittedName>
        <fullName evidence="2">Flagellar basal-body rod modification protein FlgD</fullName>
    </submittedName>
</protein>
<sequence length="144" mass="15403">MEFPTDFMMGSINNSTSTETKSAELSTEDFLQIMAASIKMPSMPGESGSGSSGGGETDYLAQLAQFNTLDQLTSMSEMMNMNVLMTQQQQALSLLGKEVKVAGAESGFISGTVDKVKFDQGYATIQVDGKDYVLNDILEVGDQA</sequence>
<feature type="compositionally biased region" description="Polar residues" evidence="1">
    <location>
        <begin position="11"/>
        <end position="24"/>
    </location>
</feature>
<dbReference type="STRING" id="28230.SAMN05878443_2296"/>
<evidence type="ECO:0000313" key="2">
    <source>
        <dbReference type="EMBL" id="SIO26851.1"/>
    </source>
</evidence>
<dbReference type="OrthoDB" id="280334at2"/>
<reference evidence="3" key="1">
    <citation type="submission" date="2016-11" db="EMBL/GenBank/DDBJ databases">
        <authorList>
            <person name="Varghese N."/>
            <person name="Submissions S."/>
        </authorList>
    </citation>
    <scope>NUCLEOTIDE SEQUENCE [LARGE SCALE GENOMIC DNA]</scope>
    <source>
        <strain evidence="3">313</strain>
    </source>
</reference>
<dbReference type="RefSeq" id="WP_034546274.1">
    <property type="nucleotide sequence ID" value="NZ_FSRN01000001.1"/>
</dbReference>
<keyword evidence="3" id="KW-1185">Reference proteome</keyword>
<proteinExistence type="predicted"/>
<accession>A0A1N6I4D1</accession>
<dbReference type="AlphaFoldDB" id="A0A1N6I4D1"/>